<accession>A0A158R9K6</accession>
<keyword evidence="7" id="KW-1185">Reference proteome</keyword>
<gene>
    <name evidence="6" type="ORF">TASK_LOCUS7405</name>
</gene>
<evidence type="ECO:0000256" key="3">
    <source>
        <dbReference type="SAM" id="MobiDB-lite"/>
    </source>
</evidence>
<reference evidence="6 7" key="2">
    <citation type="submission" date="2018-11" db="EMBL/GenBank/DDBJ databases">
        <authorList>
            <consortium name="Pathogen Informatics"/>
        </authorList>
    </citation>
    <scope>NUCLEOTIDE SEQUENCE [LARGE SCALE GENOMIC DNA]</scope>
</reference>
<feature type="compositionally biased region" description="Polar residues" evidence="3">
    <location>
        <begin position="829"/>
        <end position="838"/>
    </location>
</feature>
<dbReference type="InterPro" id="IPR012978">
    <property type="entry name" value="HEAT_RRP12"/>
</dbReference>
<reference evidence="8" key="1">
    <citation type="submission" date="2016-04" db="UniProtKB">
        <authorList>
            <consortium name="WormBaseParasite"/>
        </authorList>
    </citation>
    <scope>IDENTIFICATION</scope>
</reference>
<dbReference type="InterPro" id="IPR057860">
    <property type="entry name" value="HEAT_RRP12_N"/>
</dbReference>
<feature type="region of interest" description="Disordered" evidence="3">
    <location>
        <begin position="1393"/>
        <end position="1426"/>
    </location>
</feature>
<feature type="region of interest" description="Disordered" evidence="3">
    <location>
        <begin position="1205"/>
        <end position="1226"/>
    </location>
</feature>
<dbReference type="InterPro" id="IPR052087">
    <property type="entry name" value="RRP12"/>
</dbReference>
<feature type="compositionally biased region" description="Basic and acidic residues" evidence="3">
    <location>
        <begin position="1393"/>
        <end position="1405"/>
    </location>
</feature>
<sequence>MSVSGETFVSWATRVTRCSNPTFNRVVNRLWANPALQKDVLSVLTGVTKLIQSRGGCESAAEYYSALLLLSLGRVLAVQPTENWASESVRHTYRIFLRFIDYDNAALRKAAHKIISELLTFTISIEDAYHPASHQTINHICKLMRQVSTQLSTLIRITDSGCGRLLHILNLLKSIICLAAEKDIKSACECVLELTAFNNSLVLKSAFECLQMLFQGRVKTLTVPLDTAGKLMTALLTCKPRESTSIDIATLKNDSESLIAWIKCLCAGVGYLTSLAVDYHGEKSSELAPSVAVEHLEHLVRVALSIVANSPLPDLRNSVKGLLVNVFLDQLNVQLQMCDLLTRRPRFLPDLCLNLQNALNLARRETWPNLLNVSSHLMHAWAMKAVVGDGVDTQLPVEVIGLIQRVASLRDALADGVEGVVDDGSVNATVLVDEIDRFLLTAMESWGIEPVLRDALPLQPLLLELESGVVELRRSWILPLIARVHPVRSCSLAFFHSDILPLADRAVTVAKAAAEQKFKRQIGGENGAPFVPLSAILNAAVQMARQLWITLTAFTRRCPSRWADLVDSGLGGRLIAGFLTAKTVRPVILAALRRLVTFAETEDAIAVMRSGAKQMVPKILSMYEEQDSTNDQQLKQQLESTLSVFLPLLTPKPKDPECRALRKPAYRLLEAVLSSSNPSAKEFVIANLTSLTTFMARIAPSSTEVAEGAGTEIESTEQLSSTMAALALSAKKRKALAISAPWKTRLRILRHLLHAHAENQRQQAEEGGGNHAVQEFINMFMPEIPQCLGSLNSLVRILAGRLLVDMVLATAGSLSSERETQPISPLRRSYSQATTPSEVTRMDDDGGEVEGRSEAGEVDDIKEEEESDDDGESISGQSHNPTEIASVCTSISITGVDPLTATKTCVGLRSILSHFWPVLLEANVENLKNFSQSQLLRLEVTAKSVCRLLSDLRLRRSLMTAIQVAEDAKGTSDAAEVLSTANRAAQGLVQLPNRQIARLGLQLSRLLIAFVGNSVYVSDIVVTIHQIHECHKHSLRFMIKAMVEKLLKKVSVQALLSLMSPEYHKMIRNSAKILRRREQKGKTEGRKKDAKFVSGIAGEDDGLETAILEGNVRQSGCASSMSGASTSLGSAISLSKRVHVQSLQEILAASNSEDDEGGGVVTKAARDKGAPEVQLATGPPRRRLGLAAELERAASVAGLSRRSRRNLLVGPHGESPDDENEDSEDLATTRKVRFADNVAKLHLAGKKRCRRADTESTTPSMTYLVEAAEDEVVDLAEPESLSRHLTVASSVQLAKRVFKPDALTPVSASKCARLTSLSSAAPFPTSVDGKFIINDSTVQDSKDDWTLIDADGDGVDNDAGSYSMTQAASIARAAAAAPERICATRLPGAEYRSARAEGDMRKPGRPDPYAYAPLGAGLPNPKRRGNNGVIATAAERRALLQCLGAGKRKRKQKQGKNMGSVSAGFHRGKARAAPSASAALRRQKAKRSRK</sequence>
<dbReference type="PANTHER" id="PTHR48287:SF1">
    <property type="entry name" value="ARM REPEAT SUPERFAMILY PROTEIN"/>
    <property type="match status" value="1"/>
</dbReference>
<feature type="region of interest" description="Disordered" evidence="3">
    <location>
        <begin position="1443"/>
        <end position="1490"/>
    </location>
</feature>
<feature type="compositionally biased region" description="Basic residues" evidence="3">
    <location>
        <begin position="1481"/>
        <end position="1490"/>
    </location>
</feature>
<evidence type="ECO:0000313" key="7">
    <source>
        <dbReference type="Proteomes" id="UP000282613"/>
    </source>
</evidence>
<organism evidence="8">
    <name type="scientific">Taenia asiatica</name>
    <name type="common">Asian tapeworm</name>
    <dbReference type="NCBI Taxonomy" id="60517"/>
    <lineage>
        <taxon>Eukaryota</taxon>
        <taxon>Metazoa</taxon>
        <taxon>Spiralia</taxon>
        <taxon>Lophotrochozoa</taxon>
        <taxon>Platyhelminthes</taxon>
        <taxon>Cestoda</taxon>
        <taxon>Eucestoda</taxon>
        <taxon>Cyclophyllidea</taxon>
        <taxon>Taeniidae</taxon>
        <taxon>Taenia</taxon>
    </lineage>
</organism>
<dbReference type="GO" id="GO:0005634">
    <property type="term" value="C:nucleus"/>
    <property type="evidence" value="ECO:0007669"/>
    <property type="project" value="UniProtKB-SubCell"/>
</dbReference>
<dbReference type="SUPFAM" id="SSF48371">
    <property type="entry name" value="ARM repeat"/>
    <property type="match status" value="1"/>
</dbReference>
<dbReference type="Proteomes" id="UP000282613">
    <property type="component" value="Unassembled WGS sequence"/>
</dbReference>
<feature type="compositionally biased region" description="Basic and acidic residues" evidence="3">
    <location>
        <begin position="840"/>
        <end position="855"/>
    </location>
</feature>
<name>A0A158R9K6_TAEAS</name>
<dbReference type="PANTHER" id="PTHR48287">
    <property type="entry name" value="ARM REPEAT SUPERFAMILY PROTEIN"/>
    <property type="match status" value="1"/>
</dbReference>
<protein>
    <submittedName>
        <fullName evidence="8">NUC173 domain-containing protein</fullName>
    </submittedName>
</protein>
<keyword evidence="2" id="KW-0539">Nucleus</keyword>
<feature type="compositionally biased region" description="Acidic residues" evidence="3">
    <location>
        <begin position="1216"/>
        <end position="1225"/>
    </location>
</feature>
<proteinExistence type="predicted"/>
<evidence type="ECO:0000259" key="5">
    <source>
        <dbReference type="Pfam" id="PF25772"/>
    </source>
</evidence>
<feature type="compositionally biased region" description="Acidic residues" evidence="3">
    <location>
        <begin position="856"/>
        <end position="872"/>
    </location>
</feature>
<dbReference type="OrthoDB" id="2192888at2759"/>
<dbReference type="Pfam" id="PF25772">
    <property type="entry name" value="HEAT_RRP12_N"/>
    <property type="match status" value="1"/>
</dbReference>
<feature type="region of interest" description="Disordered" evidence="3">
    <location>
        <begin position="814"/>
        <end position="881"/>
    </location>
</feature>
<dbReference type="WBParaSite" id="TASK_0000740401-mRNA-1">
    <property type="protein sequence ID" value="TASK_0000740401-mRNA-1"/>
    <property type="gene ID" value="TASK_0000740401"/>
</dbReference>
<dbReference type="InterPro" id="IPR016024">
    <property type="entry name" value="ARM-type_fold"/>
</dbReference>
<feature type="domain" description="RRP12 N-terminal HEAT" evidence="5">
    <location>
        <begin position="66"/>
        <end position="215"/>
    </location>
</feature>
<feature type="region of interest" description="Disordered" evidence="3">
    <location>
        <begin position="1151"/>
        <end position="1179"/>
    </location>
</feature>
<evidence type="ECO:0000313" key="8">
    <source>
        <dbReference type="WBParaSite" id="TASK_0000740401-mRNA-1"/>
    </source>
</evidence>
<evidence type="ECO:0000256" key="2">
    <source>
        <dbReference type="ARBA" id="ARBA00023242"/>
    </source>
</evidence>
<dbReference type="EMBL" id="UYRS01018612">
    <property type="protein sequence ID" value="VDK38321.1"/>
    <property type="molecule type" value="Genomic_DNA"/>
</dbReference>
<evidence type="ECO:0000313" key="6">
    <source>
        <dbReference type="EMBL" id="VDK38321.1"/>
    </source>
</evidence>
<dbReference type="STRING" id="60517.A0A158R9K6"/>
<dbReference type="Pfam" id="PF08161">
    <property type="entry name" value="RRP12_HEAT"/>
    <property type="match status" value="1"/>
</dbReference>
<feature type="compositionally biased region" description="Low complexity" evidence="3">
    <location>
        <begin position="1471"/>
        <end position="1480"/>
    </location>
</feature>
<comment type="subcellular location">
    <subcellularLocation>
        <location evidence="1">Nucleus</location>
    </subcellularLocation>
</comment>
<feature type="domain" description="RRP12 HEAT" evidence="4">
    <location>
        <begin position="339"/>
        <end position="648"/>
    </location>
</feature>
<evidence type="ECO:0000259" key="4">
    <source>
        <dbReference type="Pfam" id="PF08161"/>
    </source>
</evidence>
<evidence type="ECO:0000256" key="1">
    <source>
        <dbReference type="ARBA" id="ARBA00004123"/>
    </source>
</evidence>